<organism evidence="1">
    <name type="scientific">Siphoviridae sp. ctFSL3</name>
    <dbReference type="NCBI Taxonomy" id="2825404"/>
    <lineage>
        <taxon>Viruses</taxon>
        <taxon>Duplodnaviria</taxon>
        <taxon>Heunggongvirae</taxon>
        <taxon>Uroviricota</taxon>
        <taxon>Caudoviricetes</taxon>
    </lineage>
</organism>
<reference evidence="1" key="1">
    <citation type="journal article" date="2021" name="Proc. Natl. Acad. Sci. U.S.A.">
        <title>A Catalog of Tens of Thousands of Viruses from Human Metagenomes Reveals Hidden Associations with Chronic Diseases.</title>
        <authorList>
            <person name="Tisza M.J."/>
            <person name="Buck C.B."/>
        </authorList>
    </citation>
    <scope>NUCLEOTIDE SEQUENCE</scope>
    <source>
        <strain evidence="1">CtFSL3</strain>
    </source>
</reference>
<proteinExistence type="predicted"/>
<name>A0A8S5PE61_9CAUD</name>
<evidence type="ECO:0000313" key="1">
    <source>
        <dbReference type="EMBL" id="DAE04739.1"/>
    </source>
</evidence>
<sequence>MKVYYLQNENGEIIQDDFEKFDDRCLEKEREEYNLVNGYNGGLFFYEYTQTDEYKAKAAAFADQVEIETLRQRREAECFSVINRGALWFDRLTEEQKAELDTWYQEWLDVTETRTVPDKPSWL</sequence>
<protein>
    <submittedName>
        <fullName evidence="1">Uncharacterized protein</fullName>
    </submittedName>
</protein>
<accession>A0A8S5PE61</accession>
<dbReference type="EMBL" id="BK015393">
    <property type="protein sequence ID" value="DAE04739.1"/>
    <property type="molecule type" value="Genomic_DNA"/>
</dbReference>